<evidence type="ECO:0000313" key="3">
    <source>
        <dbReference type="WBParaSite" id="Csp11.Scaffold630.g21121.t1"/>
    </source>
</evidence>
<dbReference type="PANTHER" id="PTHR45580:SF1">
    <property type="entry name" value="CARBOXYLESTERASE TYPE B DOMAIN-CONTAINING PROTEIN"/>
    <property type="match status" value="1"/>
</dbReference>
<sequence length="279" mass="31870">MFNDTHILNNFVSHDTVFVIPAFRLGIFSHFVVWDQSVAPNNLALFDILFALEFVKSEIQNFGGDSNRVTLLGHSFGGTIAAMLSFSTEVNTDLSLFQQYIAMSAPSNFDTLDLQIERTIRFAEQADCIPKGSKRHSNRKRSELYMRDCLLKKDANELLRIQRSLEDAGYPTYGELVQRGPIFQNVEQRHFMNSPKNISALTGCIKYEVLRFDNYDDIGISLGFENPKEIDAKYRKDKENGNLDFNNKTRDETQEMIVQARIRVDKLLEKGVPVSSIHS</sequence>
<protein>
    <submittedName>
        <fullName evidence="3">COesterase domain-containing protein</fullName>
    </submittedName>
</protein>
<dbReference type="WBParaSite" id="Csp11.Scaffold630.g21121.t1">
    <property type="protein sequence ID" value="Csp11.Scaffold630.g21121.t1"/>
    <property type="gene ID" value="Csp11.Scaffold630.g21121"/>
</dbReference>
<dbReference type="SUPFAM" id="SSF53474">
    <property type="entry name" value="alpha/beta-Hydrolases"/>
    <property type="match status" value="1"/>
</dbReference>
<keyword evidence="2" id="KW-1185">Reference proteome</keyword>
<dbReference type="Pfam" id="PF00135">
    <property type="entry name" value="COesterase"/>
    <property type="match status" value="1"/>
</dbReference>
<dbReference type="AlphaFoldDB" id="A0A1I7V0B1"/>
<dbReference type="InterPro" id="IPR029058">
    <property type="entry name" value="AB_hydrolase_fold"/>
</dbReference>
<evidence type="ECO:0000259" key="1">
    <source>
        <dbReference type="Pfam" id="PF00135"/>
    </source>
</evidence>
<organism evidence="2 3">
    <name type="scientific">Caenorhabditis tropicalis</name>
    <dbReference type="NCBI Taxonomy" id="1561998"/>
    <lineage>
        <taxon>Eukaryota</taxon>
        <taxon>Metazoa</taxon>
        <taxon>Ecdysozoa</taxon>
        <taxon>Nematoda</taxon>
        <taxon>Chromadorea</taxon>
        <taxon>Rhabditida</taxon>
        <taxon>Rhabditina</taxon>
        <taxon>Rhabditomorpha</taxon>
        <taxon>Rhabditoidea</taxon>
        <taxon>Rhabditidae</taxon>
        <taxon>Peloderinae</taxon>
        <taxon>Caenorhabditis</taxon>
    </lineage>
</organism>
<dbReference type="eggNOG" id="KOG1516">
    <property type="taxonomic scope" value="Eukaryota"/>
</dbReference>
<reference evidence="3" key="1">
    <citation type="submission" date="2016-11" db="UniProtKB">
        <authorList>
            <consortium name="WormBaseParasite"/>
        </authorList>
    </citation>
    <scope>IDENTIFICATION</scope>
</reference>
<dbReference type="PANTHER" id="PTHR45580">
    <property type="entry name" value="PROTEIN CBG05369"/>
    <property type="match status" value="1"/>
</dbReference>
<feature type="domain" description="Carboxylesterase type B" evidence="1">
    <location>
        <begin position="10"/>
        <end position="232"/>
    </location>
</feature>
<accession>A0A1I7V0B1</accession>
<evidence type="ECO:0000313" key="2">
    <source>
        <dbReference type="Proteomes" id="UP000095282"/>
    </source>
</evidence>
<proteinExistence type="predicted"/>
<dbReference type="InterPro" id="IPR002018">
    <property type="entry name" value="CarbesteraseB"/>
</dbReference>
<dbReference type="Proteomes" id="UP000095282">
    <property type="component" value="Unplaced"/>
</dbReference>
<dbReference type="Gene3D" id="3.40.50.1820">
    <property type="entry name" value="alpha/beta hydrolase"/>
    <property type="match status" value="1"/>
</dbReference>
<name>A0A1I7V0B1_9PELO</name>
<dbReference type="STRING" id="1561998.A0A1I7V0B1"/>